<comment type="catalytic activity">
    <reaction evidence="10">
        <text>L-seryl-[protein] + ATP = O-phospho-L-seryl-[protein] + ADP + H(+)</text>
        <dbReference type="Rhea" id="RHEA:17989"/>
        <dbReference type="Rhea" id="RHEA-COMP:9863"/>
        <dbReference type="Rhea" id="RHEA-COMP:11604"/>
        <dbReference type="ChEBI" id="CHEBI:15378"/>
        <dbReference type="ChEBI" id="CHEBI:29999"/>
        <dbReference type="ChEBI" id="CHEBI:30616"/>
        <dbReference type="ChEBI" id="CHEBI:83421"/>
        <dbReference type="ChEBI" id="CHEBI:456216"/>
        <dbReference type="EC" id="2.7.11.1"/>
    </reaction>
</comment>
<feature type="region of interest" description="Disordered" evidence="11">
    <location>
        <begin position="2156"/>
        <end position="2284"/>
    </location>
</feature>
<sequence>MESVEDPSKDPPLGSTFSSEPNLDSDVNANACRSICENGTDHNVNVQNAAPRGASDPSMYPPTDYQGLIRQRFIRRSLWVSDAEEQPVDTTPECANSSAVLNIDLRTIVDRTRSRGRHGGRPGLQETSGTESRAELEERATERVSAHEGKAEGREPEPEPEVEPEVEVEVVPPDVAGKAGSDENEEEPGTKAVSTSPGGRFLKFDIELGRGSFKTVYKGLDTDTWVEVAWCELQERKLSKVERQRFKEEAEMLKALQHPNIVRFYDFWESPVKGKKCIVLVTELMTSGTLKTYLKRFKVMKPKVLRSWCRQILKGLHFLHTRTPPIIHRDLKCDNIFITGPTGSVKIGDLGLATLKRASFAKSVIGTPEFMAPEMYEEHYDEAVDVYAFGMCMLEMATSEYPYSECQNAAQIYRKVTSGVKPASYSKVSDPEIKEIIGECICHRWEERYSIKDLLNHAFFAEDTGVRVELNEEDDGKKSSIALKLWVEDPKKLKGKYKDTGAIEFTFGLVNEVPEVVAQEMVESGFFLDCDVKIVGKSIRDRVALIKWRRERTVSSGNGETQQNLLQVPSTGVPQGATLATTDYEDQEVEQQTLSCTVPATTSTTSDSGGSSIMQLDDLNHHQNGTYQSPPESISTAQMIYSPPAQADPQLRQGPYQQPTAQAVHENYTQASTHLHQGAYQQTTGQLHPGAYQQTAAQTYQSQTRHNSDPFVCHNNLHIGESAACLRRGSASLVKTMSPSPFLCPSMDLGSTNSTGRSVQATDSICSTQNPSVLSPLQSTHQHSDHDSASHFSSPLLPLDLQPPSELHLSVPRSPQPKSHCKACMSLLLWDRTKGGGSLGGTPICSFSASTQFPSVSKPGSTTSPHLSSSSPVTLPPSYSSPSPPLSNSLTTPLTSRENLSPPSQVLPRNLYEGSDLTLLNHCLHHIVSRRTSTPTLSERALNHPKHSHVVRGGTTSSVFEHLDKSQSLEVPLFRSPNLDRNLLLLPHNSKGRPDPLTVSAPPTPAPTVLHSRQTAQSFPAAAPALQTQPGQEQFPSLYPVVQTGGHMPYPFSSAPLPSAYSSSGPSLSSTYFSPSPHRPSLPLTPHAAMPSIPALGTPQTPLSTPQHMSVVALPIPLLTMTMPPALPQQQGGSHTTHPSPLSQVRTTPYPAPHPELELADQPVQVQMIVPQANLGDVQILAPVHPVFPAGHTPLWGSRVDAETTAAGLDLTVAPTVQSPVPAPASISVSTTVQVEAQAPPQTPPLVSAQNQPPAMSQPPASIPTSAPKQVSIAAPAPASAPVTAPDTASVIASVQAPVLLPAGIQTAVSLPECASLVSTQQNLETTYASNTHQPEFSVEDVLQDKPVSLPNYAYDSLNSDVTSGKETSDGYDSLASVGKGDGKPRKHHRKSARTRSRQEKTSKPKLSMLNVCNTGDKMVECQLETHNHKMVTFKFDLDGDAPEEIATYMVENGFILLLEKEIFIDQLKDIVDKAEDMLSEDIEGERASTLSCSPQQGQMSEGLVGESQQLGAPQPVYQQNVLHTGKRWFIICPVEETPTSSQETPSDGTTTQSPGSSTTTQPADSGTARPSASREEGSSSTMSGGSGGFSYEVYGFCSPPIMSNTDPLLLATLSPPVSAPPTLQSVSSVEPAGSSVHPSVHQARPARAQTLPPSFPHTSFPVDESQGSPLGPVSPSNATRQIPEMTSPVSLAEEIPCCPLVMPLSLDVSGSQGGSPLTPLPLQDPDPAKEPMSVSYGSAARSERPQQPVVLHQPFSSMGGSKVSSLPQSPAPSQHGAGPGESDGEGRLGRGGFVDSTIKTLDEKLRNLLYQEYAPMYPSGSTAETPGSCTEYIQSPPGPDSATGGSGNSTPGPMGEGRYRAGEQLVSKIAFKTQLFYHMYNKKYFDRCIPQIPERMDSLSTLSDSAVCASMSRRHVPHSASCSGTRGRFKIISVPPEVANRRDVKQRSWSSAASPAHPMRYSQDHVQAEAMVTSTTIGRFSVVSTEDDITQRTRCSRYSAPPDFYLDTPPSMAKRGSLPRALTSTSVPVDITVHARFLSSDSGAESSPAKLAPATPSQHTRSERRGSDLMKRAVAFLRRSGRSSSVQSSDSPSRHGGVHGSAYGSSDNDSEMEDSDMKRELTRLREKHLKEISELQAHQRGEVELLYHRLGKAPPSGLGLSHAAPHTSRRKRSTKHKLKPGKLLSPLVQQFRNVTTKTSDSSRNSKGSFPTPRSCTSHIPSSTSEPVQTQQPCSLKGSLSSDNIYAGLQGDGTSAQAPPGQGWSNYPQPSERVTYKSSSKPRARFLSGPVSLSIWSTLKRLCIGKERGSRSAAGSGTFNQSQQPPTGATPPPPPHQPVMGLAQAQANNSNNKTGTYTGASMGASEKDLPEDLQRLMDDWAQEVDVVSCRRKKLSLKPHDKEG</sequence>
<dbReference type="FunFam" id="1.10.510.10:FF:000006">
    <property type="entry name" value="Serine/threonine-protein kinase WNK1 isoform 2"/>
    <property type="match status" value="1"/>
</dbReference>
<evidence type="ECO:0000256" key="3">
    <source>
        <dbReference type="ARBA" id="ARBA00022527"/>
    </source>
</evidence>
<comment type="catalytic activity">
    <reaction evidence="9">
        <text>L-threonyl-[protein] + ATP = O-phospho-L-threonyl-[protein] + ADP + H(+)</text>
        <dbReference type="Rhea" id="RHEA:46608"/>
        <dbReference type="Rhea" id="RHEA-COMP:11060"/>
        <dbReference type="Rhea" id="RHEA-COMP:11605"/>
        <dbReference type="ChEBI" id="CHEBI:15378"/>
        <dbReference type="ChEBI" id="CHEBI:30013"/>
        <dbReference type="ChEBI" id="CHEBI:30616"/>
        <dbReference type="ChEBI" id="CHEBI:61977"/>
        <dbReference type="ChEBI" id="CHEBI:456216"/>
        <dbReference type="EC" id="2.7.11.1"/>
    </reaction>
</comment>
<dbReference type="SMART" id="SM00220">
    <property type="entry name" value="S_TKc"/>
    <property type="match status" value="1"/>
</dbReference>
<evidence type="ECO:0000256" key="4">
    <source>
        <dbReference type="ARBA" id="ARBA00022553"/>
    </source>
</evidence>
<feature type="compositionally biased region" description="Low complexity" evidence="11">
    <location>
        <begin position="790"/>
        <end position="805"/>
    </location>
</feature>
<dbReference type="Pfam" id="PF24889">
    <property type="entry name" value="CCTL2_WNK"/>
    <property type="match status" value="1"/>
</dbReference>
<keyword evidence="4" id="KW-0597">Phosphoprotein</keyword>
<feature type="region of interest" description="Disordered" evidence="11">
    <location>
        <begin position="1124"/>
        <end position="1150"/>
    </location>
</feature>
<dbReference type="Pfam" id="PF00069">
    <property type="entry name" value="Pkinase"/>
    <property type="match status" value="1"/>
</dbReference>
<feature type="region of interest" description="Disordered" evidence="11">
    <location>
        <begin position="1483"/>
        <end position="1505"/>
    </location>
</feature>
<dbReference type="InterPro" id="IPR011009">
    <property type="entry name" value="Kinase-like_dom_sf"/>
</dbReference>
<feature type="region of interest" description="Disordered" evidence="11">
    <location>
        <begin position="1999"/>
        <end position="2020"/>
    </location>
</feature>
<dbReference type="InterPro" id="IPR056865">
    <property type="entry name" value="CCTL2_WNK"/>
</dbReference>
<feature type="region of interest" description="Disordered" evidence="11">
    <location>
        <begin position="855"/>
        <end position="908"/>
    </location>
</feature>
<feature type="compositionally biased region" description="Basic residues" evidence="11">
    <location>
        <begin position="2168"/>
        <end position="2181"/>
    </location>
</feature>
<feature type="compositionally biased region" description="Polar residues" evidence="11">
    <location>
        <begin position="1357"/>
        <end position="1366"/>
    </location>
</feature>
<gene>
    <name evidence="13" type="ORF">SMAX5B_002310</name>
</gene>
<dbReference type="SUPFAM" id="SSF56112">
    <property type="entry name" value="Protein kinase-like (PK-like)"/>
    <property type="match status" value="1"/>
</dbReference>
<feature type="region of interest" description="Disordered" evidence="11">
    <location>
        <begin position="111"/>
        <end position="196"/>
    </location>
</feature>
<feature type="compositionally biased region" description="Low complexity" evidence="11">
    <location>
        <begin position="1058"/>
        <end position="1076"/>
    </location>
</feature>
<keyword evidence="7 13" id="KW-0418">Kinase</keyword>
<feature type="compositionally biased region" description="Basic and acidic residues" evidence="11">
    <location>
        <begin position="2061"/>
        <end position="2072"/>
    </location>
</feature>
<dbReference type="Gene3D" id="3.30.200.20">
    <property type="entry name" value="Phosphorylase Kinase, domain 1"/>
    <property type="match status" value="1"/>
</dbReference>
<feature type="region of interest" description="Disordered" evidence="11">
    <location>
        <begin position="1355"/>
        <end position="1405"/>
    </location>
</feature>
<feature type="compositionally biased region" description="Polar residues" evidence="11">
    <location>
        <begin position="1129"/>
        <end position="1147"/>
    </location>
</feature>
<dbReference type="Proteomes" id="UP000246464">
    <property type="component" value="Chromosome 6"/>
</dbReference>
<evidence type="ECO:0000313" key="13">
    <source>
        <dbReference type="EMBL" id="AWP02781.1"/>
    </source>
</evidence>
<dbReference type="CDD" id="cd13983">
    <property type="entry name" value="STKc_WNK"/>
    <property type="match status" value="1"/>
</dbReference>
<feature type="compositionally biased region" description="Polar residues" evidence="11">
    <location>
        <begin position="2252"/>
        <end position="2269"/>
    </location>
</feature>
<evidence type="ECO:0000256" key="11">
    <source>
        <dbReference type="SAM" id="MobiDB-lite"/>
    </source>
</evidence>
<feature type="compositionally biased region" description="Low complexity" evidence="11">
    <location>
        <begin position="1545"/>
        <end position="1563"/>
    </location>
</feature>
<feature type="compositionally biased region" description="Polar residues" evidence="11">
    <location>
        <begin position="2188"/>
        <end position="2244"/>
    </location>
</feature>
<dbReference type="EC" id="2.7.11.1" evidence="2"/>
<feature type="compositionally biased region" description="Polar residues" evidence="11">
    <location>
        <begin position="1755"/>
        <end position="1773"/>
    </location>
</feature>
<feature type="compositionally biased region" description="Basic residues" evidence="11">
    <location>
        <begin position="1385"/>
        <end position="1396"/>
    </location>
</feature>
<dbReference type="PANTHER" id="PTHR13902">
    <property type="entry name" value="SERINE/THREONINE-PROTEIN KINASE WNK WITH NO LYSINE -RELATED"/>
    <property type="match status" value="1"/>
</dbReference>
<dbReference type="GO" id="GO:0004674">
    <property type="term" value="F:protein serine/threonine kinase activity"/>
    <property type="evidence" value="ECO:0007669"/>
    <property type="project" value="UniProtKB-KW"/>
</dbReference>
<feature type="compositionally biased region" description="Pro residues" evidence="11">
    <location>
        <begin position="2328"/>
        <end position="2337"/>
    </location>
</feature>
<organism evidence="13 14">
    <name type="scientific">Scophthalmus maximus</name>
    <name type="common">Turbot</name>
    <name type="synonym">Psetta maxima</name>
    <dbReference type="NCBI Taxonomy" id="52904"/>
    <lineage>
        <taxon>Eukaryota</taxon>
        <taxon>Metazoa</taxon>
        <taxon>Chordata</taxon>
        <taxon>Craniata</taxon>
        <taxon>Vertebrata</taxon>
        <taxon>Euteleostomi</taxon>
        <taxon>Actinopterygii</taxon>
        <taxon>Neopterygii</taxon>
        <taxon>Teleostei</taxon>
        <taxon>Neoteleostei</taxon>
        <taxon>Acanthomorphata</taxon>
        <taxon>Carangaria</taxon>
        <taxon>Pleuronectiformes</taxon>
        <taxon>Pleuronectoidei</taxon>
        <taxon>Scophthalmidae</taxon>
        <taxon>Scophthalmus</taxon>
    </lineage>
</organism>
<feature type="region of interest" description="Disordered" evidence="11">
    <location>
        <begin position="38"/>
        <end position="60"/>
    </location>
</feature>
<dbReference type="InterPro" id="IPR000719">
    <property type="entry name" value="Prot_kinase_dom"/>
</dbReference>
<feature type="region of interest" description="Disordered" evidence="11">
    <location>
        <begin position="1"/>
        <end position="26"/>
    </location>
</feature>
<feature type="compositionally biased region" description="Polar residues" evidence="11">
    <location>
        <begin position="1820"/>
        <end position="1834"/>
    </location>
</feature>
<reference evidence="13 14" key="1">
    <citation type="submission" date="2017-12" db="EMBL/GenBank/DDBJ databases">
        <title>Integrating genomic resources of turbot (Scophthalmus maximus) in depth evaluation of genetic and physical mapping variation across individuals.</title>
        <authorList>
            <person name="Martinez P."/>
        </authorList>
    </citation>
    <scope>NUCLEOTIDE SEQUENCE [LARGE SCALE GENOMIC DNA]</scope>
</reference>
<evidence type="ECO:0000256" key="2">
    <source>
        <dbReference type="ARBA" id="ARBA00012513"/>
    </source>
</evidence>
<feature type="compositionally biased region" description="Acidic residues" evidence="11">
    <location>
        <begin position="158"/>
        <end position="168"/>
    </location>
</feature>
<keyword evidence="3" id="KW-0723">Serine/threonine-protein kinase</keyword>
<evidence type="ECO:0000259" key="12">
    <source>
        <dbReference type="PROSITE" id="PS50011"/>
    </source>
</evidence>
<evidence type="ECO:0000256" key="8">
    <source>
        <dbReference type="ARBA" id="ARBA00022840"/>
    </source>
</evidence>
<feature type="region of interest" description="Disordered" evidence="11">
    <location>
        <begin position="2308"/>
        <end position="2370"/>
    </location>
</feature>
<feature type="region of interest" description="Disordered" evidence="11">
    <location>
        <begin position="1820"/>
        <end position="1859"/>
    </location>
</feature>
<dbReference type="FunFam" id="3.30.200.20:FF:000010">
    <property type="entry name" value="Serine/threonine-protein kinase WNK1 isoform 2"/>
    <property type="match status" value="1"/>
</dbReference>
<dbReference type="InterPro" id="IPR024678">
    <property type="entry name" value="Kinase_OSR1/WNK_CCT"/>
</dbReference>
<evidence type="ECO:0000256" key="5">
    <source>
        <dbReference type="ARBA" id="ARBA00022679"/>
    </source>
</evidence>
<protein>
    <recommendedName>
        <fullName evidence="2">non-specific serine/threonine protein kinase</fullName>
        <ecNumber evidence="2">2.7.11.1</ecNumber>
    </recommendedName>
</protein>
<feature type="region of interest" description="Disordered" evidence="11">
    <location>
        <begin position="2041"/>
        <end position="2119"/>
    </location>
</feature>
<dbReference type="FunFam" id="3.10.20.90:FF:000012">
    <property type="entry name" value="Serine/threonine-protein kinase WNK1 isoform 2"/>
    <property type="match status" value="1"/>
</dbReference>
<evidence type="ECO:0000256" key="7">
    <source>
        <dbReference type="ARBA" id="ARBA00022777"/>
    </source>
</evidence>
<dbReference type="GO" id="GO:0005524">
    <property type="term" value="F:ATP binding"/>
    <property type="evidence" value="ECO:0007669"/>
    <property type="project" value="UniProtKB-KW"/>
</dbReference>
<feature type="compositionally biased region" description="Polar residues" evidence="11">
    <location>
        <begin position="1248"/>
        <end position="1269"/>
    </location>
</feature>
<feature type="compositionally biased region" description="Polar residues" evidence="11">
    <location>
        <begin position="2345"/>
        <end position="2359"/>
    </location>
</feature>
<dbReference type="Gene3D" id="1.10.510.10">
    <property type="entry name" value="Transferase(Phosphotransferase) domain 1"/>
    <property type="match status" value="1"/>
</dbReference>
<feature type="compositionally biased region" description="Polar residues" evidence="11">
    <location>
        <begin position="1489"/>
        <end position="1500"/>
    </location>
</feature>
<keyword evidence="5" id="KW-0808">Transferase</keyword>
<feature type="compositionally biased region" description="Basic and acidic residues" evidence="11">
    <location>
        <begin position="132"/>
        <end position="157"/>
    </location>
</feature>
<evidence type="ECO:0000313" key="14">
    <source>
        <dbReference type="Proteomes" id="UP000246464"/>
    </source>
</evidence>
<keyword evidence="14" id="KW-1185">Reference proteome</keyword>
<feature type="region of interest" description="Disordered" evidence="11">
    <location>
        <begin position="770"/>
        <end position="818"/>
    </location>
</feature>
<feature type="region of interest" description="Disordered" evidence="11">
    <location>
        <begin position="1058"/>
        <end position="1085"/>
    </location>
</feature>
<name>A0A2U9BFQ4_SCOMX</name>
<dbReference type="STRING" id="52904.ENSSMAP00000034263"/>
<dbReference type="EMBL" id="CP026248">
    <property type="protein sequence ID" value="AWP02781.1"/>
    <property type="molecule type" value="Genomic_DNA"/>
</dbReference>
<feature type="domain" description="Protein kinase" evidence="12">
    <location>
        <begin position="202"/>
        <end position="460"/>
    </location>
</feature>
<dbReference type="InterPro" id="IPR008271">
    <property type="entry name" value="Ser/Thr_kinase_AS"/>
</dbReference>
<feature type="compositionally biased region" description="Low complexity" evidence="11">
    <location>
        <begin position="2083"/>
        <end position="2092"/>
    </location>
</feature>
<feature type="compositionally biased region" description="Polar residues" evidence="11">
    <location>
        <begin position="15"/>
        <end position="26"/>
    </location>
</feature>
<evidence type="ECO:0000256" key="9">
    <source>
        <dbReference type="ARBA" id="ARBA00047899"/>
    </source>
</evidence>
<feature type="region of interest" description="Disordered" evidence="11">
    <location>
        <begin position="1537"/>
        <end position="1586"/>
    </location>
</feature>
<dbReference type="PROSITE" id="PS50011">
    <property type="entry name" value="PROTEIN_KINASE_DOM"/>
    <property type="match status" value="1"/>
</dbReference>
<feature type="region of interest" description="Disordered" evidence="11">
    <location>
        <begin position="1620"/>
        <end position="1679"/>
    </location>
</feature>
<dbReference type="Gene3D" id="3.10.20.90">
    <property type="entry name" value="Phosphatidylinositol 3-kinase Catalytic Subunit, Chain A, domain 1"/>
    <property type="match status" value="2"/>
</dbReference>
<accession>A0A2U9BFQ4</accession>
<dbReference type="InterPro" id="IPR050588">
    <property type="entry name" value="WNK_Ser-Thr_kinase"/>
</dbReference>
<dbReference type="PROSITE" id="PS00108">
    <property type="entry name" value="PROTEIN_KINASE_ST"/>
    <property type="match status" value="1"/>
</dbReference>
<proteinExistence type="predicted"/>
<evidence type="ECO:0000256" key="10">
    <source>
        <dbReference type="ARBA" id="ARBA00048679"/>
    </source>
</evidence>
<keyword evidence="6" id="KW-0547">Nucleotide-binding</keyword>
<feature type="region of interest" description="Disordered" evidence="11">
    <location>
        <begin position="1234"/>
        <end position="1270"/>
    </location>
</feature>
<evidence type="ECO:0000256" key="6">
    <source>
        <dbReference type="ARBA" id="ARBA00022741"/>
    </source>
</evidence>
<feature type="region of interest" description="Disordered" evidence="11">
    <location>
        <begin position="1711"/>
        <end position="1794"/>
    </location>
</feature>
<evidence type="ECO:0000256" key="1">
    <source>
        <dbReference type="ARBA" id="ARBA00001946"/>
    </source>
</evidence>
<dbReference type="FunFam" id="3.10.20.90:FF:000007">
    <property type="entry name" value="Serine/threonine-protein kinase WNK1 isoform 1"/>
    <property type="match status" value="1"/>
</dbReference>
<dbReference type="Pfam" id="PF12202">
    <property type="entry name" value="OSR1_C"/>
    <property type="match status" value="1"/>
</dbReference>
<comment type="cofactor">
    <cofactor evidence="1">
        <name>Mg(2+)</name>
        <dbReference type="ChEBI" id="CHEBI:18420"/>
    </cofactor>
</comment>
<keyword evidence="8" id="KW-0067">ATP-binding</keyword>
<feature type="compositionally biased region" description="Low complexity" evidence="11">
    <location>
        <begin position="859"/>
        <end position="896"/>
    </location>
</feature>